<evidence type="ECO:0000256" key="1">
    <source>
        <dbReference type="SAM" id="MobiDB-lite"/>
    </source>
</evidence>
<feature type="region of interest" description="Disordered" evidence="1">
    <location>
        <begin position="77"/>
        <end position="584"/>
    </location>
</feature>
<protein>
    <recommendedName>
        <fullName evidence="2">J domain-containing protein</fullName>
    </recommendedName>
</protein>
<dbReference type="InterPro" id="IPR001623">
    <property type="entry name" value="DnaJ_domain"/>
</dbReference>
<reference evidence="3 4" key="1">
    <citation type="journal article" date="2020" name="Genome Biol. Evol.">
        <title>A new high-quality draft genome assembly of the Chinese cordyceps Ophiocordyceps sinensis.</title>
        <authorList>
            <person name="Shu R."/>
            <person name="Zhang J."/>
            <person name="Meng Q."/>
            <person name="Zhang H."/>
            <person name="Zhou G."/>
            <person name="Li M."/>
            <person name="Wu P."/>
            <person name="Zhao Y."/>
            <person name="Chen C."/>
            <person name="Qin Q."/>
        </authorList>
    </citation>
    <scope>NUCLEOTIDE SEQUENCE [LARGE SCALE GENOMIC DNA]</scope>
    <source>
        <strain evidence="3 4">IOZ07</strain>
    </source>
</reference>
<sequence length="760" mass="83748">MADARDYYADLELPVTADVQEIKRQFRKLALKYHPDRNPGREVEVNSQFQIIQSAHEVLTDPQQKAKYDATLGRSSRFPAASGVKGNPWQNVGQQFQPPPRRNTAARNATSGAQRWQSRFSNGVPPTAKQQAPSDAEAKKNAARAFENMRKSQAQASDKNTQQQARPSQPPPPPPRTESARQRAQAAFGFRKAGFHPHSSMPGDEPPVTGQNYYPQRTGAEQPRAPSPPPRKPRPTAMPDPLNQFKSRASFADSRQRSPYSSHGGEKTDPFDGIPSGRSKSTGEPHRPEDSSTSDEGVYQEQKYGNSSTRKYATPRESRTGRGTSGENNNGPPPNAEKQPNPDERGGSAPSIFNFSPGDDAFEPTSPVPDFGRSAKSSVDDINTRFVNDDVSSTWQFSAGNGEQADQTTSRPPSGSRANHRSPLKRQTARETGHTDHQPQTEPSSGFNPDGWSDKFSSQTFVPQPAPSASSSPTRPSRANSKKVRVRPTVGTAAIVPENSSDDETYEWRGRNSQAKPASVDSPQAMDIDSPTFATAASPAEPSSVRNIPVEPSRPEWRPGNVDSMAGEAKPERPEKVPINPNAVGSEDSEDFKANFAELKNVAPFAQQGSGLKSLADLQDNLPFESRASEELPIKLPKVHPLIFPAPPEAPLLPPTVAIEGMRPNAASWAQYLAEFGSYLERWDEFNGQVVDHFATRKAHVSRTRSSKGYAFLGARSDGDVCEYFNWVQQDNDVRQRWNACCDQHEKRLREFMVFREKMK</sequence>
<dbReference type="Pfam" id="PF00226">
    <property type="entry name" value="DnaJ"/>
    <property type="match status" value="1"/>
</dbReference>
<dbReference type="Proteomes" id="UP000557566">
    <property type="component" value="Unassembled WGS sequence"/>
</dbReference>
<accession>A0A8H4Q066</accession>
<name>A0A8H4Q066_9HYPO</name>
<evidence type="ECO:0000313" key="4">
    <source>
        <dbReference type="Proteomes" id="UP000557566"/>
    </source>
</evidence>
<dbReference type="PROSITE" id="PS50076">
    <property type="entry name" value="DNAJ_2"/>
    <property type="match status" value="1"/>
</dbReference>
<gene>
    <name evidence="3" type="ORF">G6O67_000745</name>
</gene>
<dbReference type="Gene3D" id="1.10.287.110">
    <property type="entry name" value="DnaJ domain"/>
    <property type="match status" value="1"/>
</dbReference>
<dbReference type="PANTHER" id="PTHR44029:SF1">
    <property type="entry name" value="DNAJ HOMOLOG SUBFAMILY C MEMBER 21"/>
    <property type="match status" value="1"/>
</dbReference>
<dbReference type="CDD" id="cd06257">
    <property type="entry name" value="DnaJ"/>
    <property type="match status" value="1"/>
</dbReference>
<feature type="compositionally biased region" description="Low complexity" evidence="1">
    <location>
        <begin position="182"/>
        <end position="192"/>
    </location>
</feature>
<dbReference type="PANTHER" id="PTHR44029">
    <property type="entry name" value="DNAJ HOMOLOG SUBFAMILY C MEMBER 21"/>
    <property type="match status" value="1"/>
</dbReference>
<dbReference type="SUPFAM" id="SSF46565">
    <property type="entry name" value="Chaperone J-domain"/>
    <property type="match status" value="1"/>
</dbReference>
<dbReference type="GO" id="GO:0005737">
    <property type="term" value="C:cytoplasm"/>
    <property type="evidence" value="ECO:0007669"/>
    <property type="project" value="TreeGrafter"/>
</dbReference>
<dbReference type="PRINTS" id="PR00625">
    <property type="entry name" value="JDOMAIN"/>
</dbReference>
<feature type="compositionally biased region" description="Polar residues" evidence="1">
    <location>
        <begin position="151"/>
        <end position="160"/>
    </location>
</feature>
<dbReference type="InterPro" id="IPR051964">
    <property type="entry name" value="Chaperone_stress_response"/>
</dbReference>
<dbReference type="PROSITE" id="PS00636">
    <property type="entry name" value="DNAJ_1"/>
    <property type="match status" value="1"/>
</dbReference>
<dbReference type="AlphaFoldDB" id="A0A8H4Q066"/>
<keyword evidence="4" id="KW-1185">Reference proteome</keyword>
<dbReference type="OrthoDB" id="10250354at2759"/>
<dbReference type="InterPro" id="IPR036869">
    <property type="entry name" value="J_dom_sf"/>
</dbReference>
<dbReference type="EMBL" id="JAAVMX010000001">
    <property type="protein sequence ID" value="KAF4513478.1"/>
    <property type="molecule type" value="Genomic_DNA"/>
</dbReference>
<feature type="compositionally biased region" description="Polar residues" evidence="1">
    <location>
        <begin position="105"/>
        <end position="121"/>
    </location>
</feature>
<evidence type="ECO:0000313" key="3">
    <source>
        <dbReference type="EMBL" id="KAF4513478.1"/>
    </source>
</evidence>
<proteinExistence type="predicted"/>
<comment type="caution">
    <text evidence="3">The sequence shown here is derived from an EMBL/GenBank/DDBJ whole genome shotgun (WGS) entry which is preliminary data.</text>
</comment>
<feature type="compositionally biased region" description="Basic and acidic residues" evidence="1">
    <location>
        <begin position="428"/>
        <end position="439"/>
    </location>
</feature>
<dbReference type="InterPro" id="IPR018253">
    <property type="entry name" value="DnaJ_domain_CS"/>
</dbReference>
<evidence type="ECO:0000259" key="2">
    <source>
        <dbReference type="PROSITE" id="PS50076"/>
    </source>
</evidence>
<feature type="compositionally biased region" description="Low complexity" evidence="1">
    <location>
        <begin position="467"/>
        <end position="479"/>
    </location>
</feature>
<dbReference type="FunFam" id="1.10.287.110:FF:000096">
    <property type="entry name" value="DnaJ domain protein"/>
    <property type="match status" value="1"/>
</dbReference>
<feature type="compositionally biased region" description="Basic and acidic residues" evidence="1">
    <location>
        <begin position="281"/>
        <end position="290"/>
    </location>
</feature>
<feature type="compositionally biased region" description="Polar residues" evidence="1">
    <location>
        <begin position="390"/>
        <end position="417"/>
    </location>
</feature>
<dbReference type="SMART" id="SM00271">
    <property type="entry name" value="DnaJ"/>
    <property type="match status" value="1"/>
</dbReference>
<feature type="domain" description="J" evidence="2">
    <location>
        <begin position="6"/>
        <end position="72"/>
    </location>
</feature>
<organism evidence="3 4">
    <name type="scientific">Ophiocordyceps sinensis</name>
    <dbReference type="NCBI Taxonomy" id="72228"/>
    <lineage>
        <taxon>Eukaryota</taxon>
        <taxon>Fungi</taxon>
        <taxon>Dikarya</taxon>
        <taxon>Ascomycota</taxon>
        <taxon>Pezizomycotina</taxon>
        <taxon>Sordariomycetes</taxon>
        <taxon>Hypocreomycetidae</taxon>
        <taxon>Hypocreales</taxon>
        <taxon>Ophiocordycipitaceae</taxon>
        <taxon>Ophiocordyceps</taxon>
    </lineage>
</organism>